<dbReference type="Proteomes" id="UP000774617">
    <property type="component" value="Unassembled WGS sequence"/>
</dbReference>
<dbReference type="CDD" id="cd00067">
    <property type="entry name" value="GAL4"/>
    <property type="match status" value="1"/>
</dbReference>
<dbReference type="EMBL" id="JAGTJR010000016">
    <property type="protein sequence ID" value="KAH7047599.1"/>
    <property type="molecule type" value="Genomic_DNA"/>
</dbReference>
<sequence>MSPAGRVGAASSSNGKPKGCFQCSKRRITCDLGHPTCRKCLKKGIECSGLSRIRFSDGVARRGKYRGRQLPTLESPPEGTHVEQAPRRIRWQHEHPKKSTSATTDQRPSKRRWLQPTEPIFNVLKMDSLVTTAVQDQGFETRILSGALTIQLPPQILSRHRHAAGPSSCSQGNPLQPWLSPMNSEIRMLFSHCEISPFSPSVSEAVAPVMVVLDSISNGYRDLILPMACEDEVLRRAIGVVAAQHLGQKRPDLQAAADSGRAAIISRLRKDALQASPDKVFNMYTWATLIVLLVGETVTGSGEYRYLIQMLLCLSRSRTSRLDDKVSSAEDFLIRQTHMFDFLSKPLLGPHNDGTTAIAIFSHHLDWLVPTTLSPTSPHIPLLSTTRQAFLQATRIHNAASTTPTPTTHDDAFILLAHLVHLVQQIPPDAPCAHALVWVCFLGAACPRADAAQRDFFVERMRDVHARTGFGNIPAAVRALGGMWTEGGGSGMGDGVPVLVM</sequence>
<dbReference type="PANTHER" id="PTHR37534:SF17">
    <property type="entry name" value="ZN(2)-C6 FUNGAL-TYPE DOMAIN-CONTAINING PROTEIN"/>
    <property type="match status" value="1"/>
</dbReference>
<dbReference type="Pfam" id="PF11951">
    <property type="entry name" value="Fungal_trans_2"/>
    <property type="match status" value="2"/>
</dbReference>
<evidence type="ECO:0000313" key="5">
    <source>
        <dbReference type="EMBL" id="KAH7047599.1"/>
    </source>
</evidence>
<comment type="caution">
    <text evidence="5">The sequence shown here is derived from an EMBL/GenBank/DDBJ whole genome shotgun (WGS) entry which is preliminary data.</text>
</comment>
<dbReference type="SUPFAM" id="SSF57701">
    <property type="entry name" value="Zn2/Cys6 DNA-binding domain"/>
    <property type="match status" value="1"/>
</dbReference>
<dbReference type="Pfam" id="PF00172">
    <property type="entry name" value="Zn_clus"/>
    <property type="match status" value="1"/>
</dbReference>
<comment type="subcellular location">
    <subcellularLocation>
        <location evidence="1">Nucleus</location>
    </subcellularLocation>
</comment>
<evidence type="ECO:0000256" key="3">
    <source>
        <dbReference type="SAM" id="MobiDB-lite"/>
    </source>
</evidence>
<evidence type="ECO:0000256" key="1">
    <source>
        <dbReference type="ARBA" id="ARBA00004123"/>
    </source>
</evidence>
<feature type="domain" description="Zn(2)-C6 fungal-type" evidence="4">
    <location>
        <begin position="19"/>
        <end position="48"/>
    </location>
</feature>
<dbReference type="InterPro" id="IPR001138">
    <property type="entry name" value="Zn2Cys6_DnaBD"/>
</dbReference>
<gene>
    <name evidence="5" type="ORF">B0J12DRAFT_711533</name>
</gene>
<evidence type="ECO:0000259" key="4">
    <source>
        <dbReference type="PROSITE" id="PS50048"/>
    </source>
</evidence>
<accession>A0ABQ8G851</accession>
<protein>
    <recommendedName>
        <fullName evidence="4">Zn(2)-C6 fungal-type domain-containing protein</fullName>
    </recommendedName>
</protein>
<organism evidence="5 6">
    <name type="scientific">Macrophomina phaseolina</name>
    <dbReference type="NCBI Taxonomy" id="35725"/>
    <lineage>
        <taxon>Eukaryota</taxon>
        <taxon>Fungi</taxon>
        <taxon>Dikarya</taxon>
        <taxon>Ascomycota</taxon>
        <taxon>Pezizomycotina</taxon>
        <taxon>Dothideomycetes</taxon>
        <taxon>Dothideomycetes incertae sedis</taxon>
        <taxon>Botryosphaeriales</taxon>
        <taxon>Botryosphaeriaceae</taxon>
        <taxon>Macrophomina</taxon>
    </lineage>
</organism>
<evidence type="ECO:0000256" key="2">
    <source>
        <dbReference type="ARBA" id="ARBA00023242"/>
    </source>
</evidence>
<dbReference type="InterPro" id="IPR036864">
    <property type="entry name" value="Zn2-C6_fun-type_DNA-bd_sf"/>
</dbReference>
<dbReference type="SMART" id="SM00066">
    <property type="entry name" value="GAL4"/>
    <property type="match status" value="1"/>
</dbReference>
<dbReference type="PROSITE" id="PS50048">
    <property type="entry name" value="ZN2_CY6_FUNGAL_2"/>
    <property type="match status" value="1"/>
</dbReference>
<proteinExistence type="predicted"/>
<feature type="compositionally biased region" description="Basic and acidic residues" evidence="3">
    <location>
        <begin position="80"/>
        <end position="94"/>
    </location>
</feature>
<dbReference type="PANTHER" id="PTHR37534">
    <property type="entry name" value="TRANSCRIPTIONAL ACTIVATOR PROTEIN UGA3"/>
    <property type="match status" value="1"/>
</dbReference>
<name>A0ABQ8G851_9PEZI</name>
<reference evidence="5 6" key="1">
    <citation type="journal article" date="2021" name="Nat. Commun.">
        <title>Genetic determinants of endophytism in the Arabidopsis root mycobiome.</title>
        <authorList>
            <person name="Mesny F."/>
            <person name="Miyauchi S."/>
            <person name="Thiergart T."/>
            <person name="Pickel B."/>
            <person name="Atanasova L."/>
            <person name="Karlsson M."/>
            <person name="Huettel B."/>
            <person name="Barry K.W."/>
            <person name="Haridas S."/>
            <person name="Chen C."/>
            <person name="Bauer D."/>
            <person name="Andreopoulos W."/>
            <person name="Pangilinan J."/>
            <person name="LaButti K."/>
            <person name="Riley R."/>
            <person name="Lipzen A."/>
            <person name="Clum A."/>
            <person name="Drula E."/>
            <person name="Henrissat B."/>
            <person name="Kohler A."/>
            <person name="Grigoriev I.V."/>
            <person name="Martin F.M."/>
            <person name="Hacquard S."/>
        </authorList>
    </citation>
    <scope>NUCLEOTIDE SEQUENCE [LARGE SCALE GENOMIC DNA]</scope>
    <source>
        <strain evidence="5 6">MPI-SDFR-AT-0080</strain>
    </source>
</reference>
<evidence type="ECO:0000313" key="6">
    <source>
        <dbReference type="Proteomes" id="UP000774617"/>
    </source>
</evidence>
<dbReference type="Gene3D" id="4.10.240.10">
    <property type="entry name" value="Zn(2)-C6 fungal-type DNA-binding domain"/>
    <property type="match status" value="1"/>
</dbReference>
<keyword evidence="6" id="KW-1185">Reference proteome</keyword>
<dbReference type="PROSITE" id="PS00463">
    <property type="entry name" value="ZN2_CY6_FUNGAL_1"/>
    <property type="match status" value="1"/>
</dbReference>
<feature type="region of interest" description="Disordered" evidence="3">
    <location>
        <begin position="66"/>
        <end position="114"/>
    </location>
</feature>
<dbReference type="InterPro" id="IPR021858">
    <property type="entry name" value="Fun_TF"/>
</dbReference>
<keyword evidence="2" id="KW-0539">Nucleus</keyword>